<evidence type="ECO:0000256" key="2">
    <source>
        <dbReference type="ARBA" id="ARBA00022692"/>
    </source>
</evidence>
<comment type="caution">
    <text evidence="6">Lacks conserved residue(s) required for the propagation of feature annotation.</text>
</comment>
<evidence type="ECO:0000256" key="7">
    <source>
        <dbReference type="SAM" id="Phobius"/>
    </source>
</evidence>
<dbReference type="InterPro" id="IPR018000">
    <property type="entry name" value="Neurotransmitter_ion_chnl_CS"/>
</dbReference>
<evidence type="ECO:0000256" key="6">
    <source>
        <dbReference type="PROSITE-ProRule" id="PRU00124"/>
    </source>
</evidence>
<evidence type="ECO:0000259" key="8">
    <source>
        <dbReference type="Pfam" id="PF02931"/>
    </source>
</evidence>
<dbReference type="PROSITE" id="PS01209">
    <property type="entry name" value="LDLRA_1"/>
    <property type="match status" value="1"/>
</dbReference>
<comment type="subcellular location">
    <subcellularLocation>
        <location evidence="1">Membrane</location>
        <topology evidence="1">Multi-pass membrane protein</topology>
    </subcellularLocation>
</comment>
<evidence type="ECO:0000256" key="5">
    <source>
        <dbReference type="ARBA" id="ARBA00023157"/>
    </source>
</evidence>
<dbReference type="SUPFAM" id="SSF63712">
    <property type="entry name" value="Nicotinic receptor ligand binding domain-like"/>
    <property type="match status" value="1"/>
</dbReference>
<evidence type="ECO:0000256" key="1">
    <source>
        <dbReference type="ARBA" id="ARBA00004141"/>
    </source>
</evidence>
<dbReference type="GO" id="GO:0016020">
    <property type="term" value="C:membrane"/>
    <property type="evidence" value="ECO:0007669"/>
    <property type="project" value="UniProtKB-SubCell"/>
</dbReference>
<dbReference type="InterPro" id="IPR036734">
    <property type="entry name" value="Neur_chan_lig-bd_sf"/>
</dbReference>
<dbReference type="SUPFAM" id="SSF49899">
    <property type="entry name" value="Concanavalin A-like lectins/glucanases"/>
    <property type="match status" value="1"/>
</dbReference>
<dbReference type="SMART" id="SM00192">
    <property type="entry name" value="LDLa"/>
    <property type="match status" value="1"/>
</dbReference>
<sequence>VTENDAWETAVFDFSPLKDNKNKIAKIEGEYEDDTVLAPPYTLCCWVLPLLQQATGLIVHIYDNENSLEIKLLEGRLGVSINNTCSVILDTPELESHKWHQLCLAVNDTGSVLYLANHTFDFLFADKKICFTSTKDVDRVTLQLGSYPGGFVFSGKLARVLLYTRELNVSEITQHQQCQPGPLDFQRVLNVSHIGGVERQSRALEEFCRPHPSEFIALFRAYNHHYEARAFCKRMGGRLINRSDDYKQIAHEISSSKDIVDLKVLFWTEDMVYNSNKYGIVLSVTRADEIYHTLEFKCSSILIVTACFLPYGIKVYVKGDDVMEFSALPYNGQLILQSKDGAIISKSKCPNDTATNNECLKSSICDYEMYAHFLDNQLYLGRKDWFTPNMMAKKTYTLSLCSNDSFTCNDSSCIPLINRCDGIVQCPDHSDEGDICYILEQPSSTYWKSACPEESPLINLKVRLLGVNTVSLQGNEFGVTLYITLSWTDHRLKFINLANNMLPLEPEEFDLIWSPVVYFDNAVYRDNLNILKKIDVLQDITVSAVRDSETTIDNSYEVQKVNGSHVFINQHFKYLFTFSCTFELFTFPFDTQECQMSLRLKCTSGCQPKWNSESDEGIQVEGKDLTISTYSISQPRFTYDVSEENAPTEVIVYVLFTRKFIAYLLTTFLPCIVLCILSHLTLTHFQLDNFTDRITVTLSLLIVIASLFSQVSSSLPSGPMPKLVDFFFFYCILRVSFVFFLHSCIQKSLTGRQETPDSADTITMKDPSLDINVKVAWVSDVTKHRPTRRFNTPQIINRLGIVSVLLCDVTITCLFAYWAISEQIEKDDRFSTYNYTKKD</sequence>
<feature type="transmembrane region" description="Helical" evidence="7">
    <location>
        <begin position="694"/>
        <end position="715"/>
    </location>
</feature>
<dbReference type="AlphaFoldDB" id="A0A8J5K2J5"/>
<dbReference type="InterPro" id="IPR006201">
    <property type="entry name" value="Neur_channel"/>
</dbReference>
<feature type="transmembrane region" description="Helical" evidence="7">
    <location>
        <begin position="727"/>
        <end position="745"/>
    </location>
</feature>
<dbReference type="Proteomes" id="UP000747542">
    <property type="component" value="Unassembled WGS sequence"/>
</dbReference>
<dbReference type="GO" id="GO:0004888">
    <property type="term" value="F:transmembrane signaling receptor activity"/>
    <property type="evidence" value="ECO:0007669"/>
    <property type="project" value="InterPro"/>
</dbReference>
<dbReference type="SUPFAM" id="SSF57424">
    <property type="entry name" value="LDL receptor-like module"/>
    <property type="match status" value="1"/>
</dbReference>
<feature type="non-terminal residue" evidence="9">
    <location>
        <position position="1"/>
    </location>
</feature>
<dbReference type="InterPro" id="IPR006202">
    <property type="entry name" value="Neur_chan_lig-bd"/>
</dbReference>
<keyword evidence="4 7" id="KW-0472">Membrane</keyword>
<protein>
    <submittedName>
        <fullName evidence="9">Glutamate-gated chloride channel-like 10</fullName>
    </submittedName>
</protein>
<dbReference type="EMBL" id="JAHLQT010021080">
    <property type="protein sequence ID" value="KAG7168031.1"/>
    <property type="molecule type" value="Genomic_DNA"/>
</dbReference>
<dbReference type="GO" id="GO:0005230">
    <property type="term" value="F:extracellular ligand-gated monoatomic ion channel activity"/>
    <property type="evidence" value="ECO:0007669"/>
    <property type="project" value="InterPro"/>
</dbReference>
<dbReference type="SUPFAM" id="SSF90112">
    <property type="entry name" value="Neurotransmitter-gated ion-channel transmembrane pore"/>
    <property type="match status" value="1"/>
</dbReference>
<dbReference type="InterPro" id="IPR023415">
    <property type="entry name" value="LDLR_class-A_CS"/>
</dbReference>
<dbReference type="PROSITE" id="PS00236">
    <property type="entry name" value="NEUROTR_ION_CHANNEL"/>
    <property type="match status" value="1"/>
</dbReference>
<dbReference type="InterPro" id="IPR038050">
    <property type="entry name" value="Neuro_actylchol_rec"/>
</dbReference>
<evidence type="ECO:0000313" key="10">
    <source>
        <dbReference type="Proteomes" id="UP000747542"/>
    </source>
</evidence>
<feature type="transmembrane region" description="Helical" evidence="7">
    <location>
        <begin position="660"/>
        <end position="682"/>
    </location>
</feature>
<dbReference type="Gene3D" id="4.10.400.10">
    <property type="entry name" value="Low-density Lipoprotein Receptor"/>
    <property type="match status" value="1"/>
</dbReference>
<dbReference type="PROSITE" id="PS50068">
    <property type="entry name" value="LDLRA_2"/>
    <property type="match status" value="1"/>
</dbReference>
<dbReference type="CDD" id="cd00112">
    <property type="entry name" value="LDLa"/>
    <property type="match status" value="1"/>
</dbReference>
<evidence type="ECO:0000313" key="9">
    <source>
        <dbReference type="EMBL" id="KAG7168031.1"/>
    </source>
</evidence>
<feature type="disulfide bond" evidence="6">
    <location>
        <begin position="401"/>
        <end position="413"/>
    </location>
</feature>
<dbReference type="InterPro" id="IPR013320">
    <property type="entry name" value="ConA-like_dom_sf"/>
</dbReference>
<keyword evidence="2 7" id="KW-0812">Transmembrane</keyword>
<gene>
    <name evidence="9" type="primary">GluCa-L10</name>
    <name evidence="9" type="ORF">Hamer_G018471</name>
</gene>
<dbReference type="Gene3D" id="1.20.58.390">
    <property type="entry name" value="Neurotransmitter-gated ion-channel transmembrane domain"/>
    <property type="match status" value="1"/>
</dbReference>
<comment type="caution">
    <text evidence="9">The sequence shown here is derived from an EMBL/GenBank/DDBJ whole genome shotgun (WGS) entry which is preliminary data.</text>
</comment>
<keyword evidence="3 7" id="KW-1133">Transmembrane helix</keyword>
<organism evidence="9 10">
    <name type="scientific">Homarus americanus</name>
    <name type="common">American lobster</name>
    <dbReference type="NCBI Taxonomy" id="6706"/>
    <lineage>
        <taxon>Eukaryota</taxon>
        <taxon>Metazoa</taxon>
        <taxon>Ecdysozoa</taxon>
        <taxon>Arthropoda</taxon>
        <taxon>Crustacea</taxon>
        <taxon>Multicrustacea</taxon>
        <taxon>Malacostraca</taxon>
        <taxon>Eumalacostraca</taxon>
        <taxon>Eucarida</taxon>
        <taxon>Decapoda</taxon>
        <taxon>Pleocyemata</taxon>
        <taxon>Astacidea</taxon>
        <taxon>Nephropoidea</taxon>
        <taxon>Nephropidae</taxon>
        <taxon>Homarus</taxon>
    </lineage>
</organism>
<feature type="domain" description="Neurotransmitter-gated ion-channel ligand-binding" evidence="8">
    <location>
        <begin position="446"/>
        <end position="634"/>
    </location>
</feature>
<evidence type="ECO:0000256" key="3">
    <source>
        <dbReference type="ARBA" id="ARBA00022989"/>
    </source>
</evidence>
<dbReference type="PANTHER" id="PTHR18945">
    <property type="entry name" value="NEUROTRANSMITTER GATED ION CHANNEL"/>
    <property type="match status" value="1"/>
</dbReference>
<dbReference type="InterPro" id="IPR036719">
    <property type="entry name" value="Neuro-gated_channel_TM_sf"/>
</dbReference>
<dbReference type="Gene3D" id="2.70.170.10">
    <property type="entry name" value="Neurotransmitter-gated ion-channel ligand-binding domain"/>
    <property type="match status" value="1"/>
</dbReference>
<dbReference type="Gene3D" id="2.60.120.200">
    <property type="match status" value="1"/>
</dbReference>
<keyword evidence="10" id="KW-1185">Reference proteome</keyword>
<evidence type="ECO:0000256" key="4">
    <source>
        <dbReference type="ARBA" id="ARBA00023136"/>
    </source>
</evidence>
<proteinExistence type="predicted"/>
<dbReference type="InterPro" id="IPR002172">
    <property type="entry name" value="LDrepeatLR_classA_rpt"/>
</dbReference>
<dbReference type="Pfam" id="PF02931">
    <property type="entry name" value="Neur_chan_LBD"/>
    <property type="match status" value="1"/>
</dbReference>
<feature type="transmembrane region" description="Helical" evidence="7">
    <location>
        <begin position="795"/>
        <end position="820"/>
    </location>
</feature>
<reference evidence="9" key="1">
    <citation type="journal article" date="2021" name="Sci. Adv.">
        <title>The American lobster genome reveals insights on longevity, neural, and immune adaptations.</title>
        <authorList>
            <person name="Polinski J.M."/>
            <person name="Zimin A.V."/>
            <person name="Clark K.F."/>
            <person name="Kohn A.B."/>
            <person name="Sadowski N."/>
            <person name="Timp W."/>
            <person name="Ptitsyn A."/>
            <person name="Khanna P."/>
            <person name="Romanova D.Y."/>
            <person name="Williams P."/>
            <person name="Greenwood S.J."/>
            <person name="Moroz L.L."/>
            <person name="Walt D.R."/>
            <person name="Bodnar A.G."/>
        </authorList>
    </citation>
    <scope>NUCLEOTIDE SEQUENCE</scope>
    <source>
        <strain evidence="9">GMGI-L3</strain>
    </source>
</reference>
<name>A0A8J5K2J5_HOMAM</name>
<dbReference type="Pfam" id="PF00057">
    <property type="entry name" value="Ldl_recept_a"/>
    <property type="match status" value="1"/>
</dbReference>
<feature type="disulfide bond" evidence="6">
    <location>
        <begin position="408"/>
        <end position="426"/>
    </location>
</feature>
<accession>A0A8J5K2J5</accession>
<keyword evidence="5 6" id="KW-1015">Disulfide bond</keyword>
<dbReference type="InterPro" id="IPR036055">
    <property type="entry name" value="LDL_receptor-like_sf"/>
</dbReference>